<dbReference type="Pfam" id="PF01476">
    <property type="entry name" value="LysM"/>
    <property type="match status" value="2"/>
</dbReference>
<dbReference type="Proteomes" id="UP001596056">
    <property type="component" value="Unassembled WGS sequence"/>
</dbReference>
<feature type="domain" description="LysM" evidence="3">
    <location>
        <begin position="169"/>
        <end position="213"/>
    </location>
</feature>
<feature type="chain" id="PRO_5045889145" evidence="2">
    <location>
        <begin position="23"/>
        <end position="390"/>
    </location>
</feature>
<dbReference type="Pfam" id="PF01551">
    <property type="entry name" value="Peptidase_M23"/>
    <property type="match status" value="1"/>
</dbReference>
<evidence type="ECO:0000313" key="4">
    <source>
        <dbReference type="EMBL" id="MFC5566355.1"/>
    </source>
</evidence>
<evidence type="ECO:0000259" key="3">
    <source>
        <dbReference type="PROSITE" id="PS51782"/>
    </source>
</evidence>
<feature type="region of interest" description="Disordered" evidence="1">
    <location>
        <begin position="215"/>
        <end position="278"/>
    </location>
</feature>
<evidence type="ECO:0000313" key="5">
    <source>
        <dbReference type="Proteomes" id="UP001596056"/>
    </source>
</evidence>
<reference evidence="5" key="1">
    <citation type="journal article" date="2019" name="Int. J. Syst. Evol. Microbiol.">
        <title>The Global Catalogue of Microorganisms (GCM) 10K type strain sequencing project: providing services to taxonomists for standard genome sequencing and annotation.</title>
        <authorList>
            <consortium name="The Broad Institute Genomics Platform"/>
            <consortium name="The Broad Institute Genome Sequencing Center for Infectious Disease"/>
            <person name="Wu L."/>
            <person name="Ma J."/>
        </authorList>
    </citation>
    <scope>NUCLEOTIDE SEQUENCE [LARGE SCALE GENOMIC DNA]</scope>
    <source>
        <strain evidence="5">KACC 11588</strain>
    </source>
</reference>
<comment type="caution">
    <text evidence="4">The sequence shown here is derived from an EMBL/GenBank/DDBJ whole genome shotgun (WGS) entry which is preliminary data.</text>
</comment>
<keyword evidence="2" id="KW-0732">Signal</keyword>
<keyword evidence="5" id="KW-1185">Reference proteome</keyword>
<proteinExistence type="predicted"/>
<dbReference type="PROSITE" id="PS51782">
    <property type="entry name" value="LYSM"/>
    <property type="match status" value="1"/>
</dbReference>
<dbReference type="SUPFAM" id="SSF51261">
    <property type="entry name" value="Duplicated hybrid motif"/>
    <property type="match status" value="1"/>
</dbReference>
<dbReference type="InterPro" id="IPR018392">
    <property type="entry name" value="LysM"/>
</dbReference>
<accession>A0ABW0SBN4</accession>
<dbReference type="EMBL" id="JBHSNA010000005">
    <property type="protein sequence ID" value="MFC5566355.1"/>
    <property type="molecule type" value="Genomic_DNA"/>
</dbReference>
<organism evidence="4 5">
    <name type="scientific">Rubellimicrobium aerolatum</name>
    <dbReference type="NCBI Taxonomy" id="490979"/>
    <lineage>
        <taxon>Bacteria</taxon>
        <taxon>Pseudomonadati</taxon>
        <taxon>Pseudomonadota</taxon>
        <taxon>Alphaproteobacteria</taxon>
        <taxon>Rhodobacterales</taxon>
        <taxon>Roseobacteraceae</taxon>
        <taxon>Rubellimicrobium</taxon>
    </lineage>
</organism>
<gene>
    <name evidence="4" type="ORF">ACFPOC_07955</name>
</gene>
<evidence type="ECO:0000256" key="1">
    <source>
        <dbReference type="SAM" id="MobiDB-lite"/>
    </source>
</evidence>
<dbReference type="InterPro" id="IPR011055">
    <property type="entry name" value="Dup_hybrid_motif"/>
</dbReference>
<dbReference type="Gene3D" id="2.70.70.10">
    <property type="entry name" value="Glucose Permease (Domain IIA)"/>
    <property type="match status" value="1"/>
</dbReference>
<dbReference type="CDD" id="cd12797">
    <property type="entry name" value="M23_peptidase"/>
    <property type="match status" value="1"/>
</dbReference>
<dbReference type="InterPro" id="IPR036779">
    <property type="entry name" value="LysM_dom_sf"/>
</dbReference>
<dbReference type="SUPFAM" id="SSF54106">
    <property type="entry name" value="LysM domain"/>
    <property type="match status" value="1"/>
</dbReference>
<dbReference type="InterPro" id="IPR016047">
    <property type="entry name" value="M23ase_b-sheet_dom"/>
</dbReference>
<dbReference type="RefSeq" id="WP_209839937.1">
    <property type="nucleotide sequence ID" value="NZ_JAGGJP010000006.1"/>
</dbReference>
<evidence type="ECO:0000256" key="2">
    <source>
        <dbReference type="SAM" id="SignalP"/>
    </source>
</evidence>
<dbReference type="CDD" id="cd00118">
    <property type="entry name" value="LysM"/>
    <property type="match status" value="2"/>
</dbReference>
<protein>
    <submittedName>
        <fullName evidence="4">Peptidoglycan DD-metalloendopeptidase family protein</fullName>
    </submittedName>
</protein>
<dbReference type="PANTHER" id="PTHR21666:SF270">
    <property type="entry name" value="MUREIN HYDROLASE ACTIVATOR ENVC"/>
    <property type="match status" value="1"/>
</dbReference>
<name>A0ABW0SBN4_9RHOB</name>
<feature type="compositionally biased region" description="Low complexity" evidence="1">
    <location>
        <begin position="242"/>
        <end position="254"/>
    </location>
</feature>
<feature type="signal peptide" evidence="2">
    <location>
        <begin position="1"/>
        <end position="22"/>
    </location>
</feature>
<dbReference type="InterPro" id="IPR050570">
    <property type="entry name" value="Cell_wall_metabolism_enzyme"/>
</dbReference>
<dbReference type="SMART" id="SM00257">
    <property type="entry name" value="LysM"/>
    <property type="match status" value="2"/>
</dbReference>
<dbReference type="Gene3D" id="3.10.350.10">
    <property type="entry name" value="LysM domain"/>
    <property type="match status" value="1"/>
</dbReference>
<sequence length="390" mass="39377">MTIGQHGLRRAACAALALGALAACQRPVDMDMRSLGTGFSTTDAALSALERPEPDARGVITYPTYQVAVAQRGDTVGTLAGRLGIPAQELASYNGLTPDSPLRDQEVVALPGRLPESPAAANPTGTLVASAAAAIDRAGPVTTTALAPVAAPIAPAATPAAPASSAEPIRHPVQRGETAYSIARLYGVPVRSIAELNNLGPDLMVREGQQLLVPSSTGAATAPTPVAQPGQGSPTPIPPSAAAPLPEDAPAPAAAEPPPPAPNQEVGAQQTQPSDARLAMPASGSIIRDYAPGRNEGIDIGAAAGSEVRAADAGTVAAITTNTEGVQIVVVKHAGDLLTVYTHVDNLTVAKGDSVARGQAIGKVRAGDPAFLHFEVRQGMASQDPTDFLP</sequence>
<dbReference type="PANTHER" id="PTHR21666">
    <property type="entry name" value="PEPTIDASE-RELATED"/>
    <property type="match status" value="1"/>
</dbReference>